<feature type="transmembrane region" description="Helical" evidence="1">
    <location>
        <begin position="161"/>
        <end position="180"/>
    </location>
</feature>
<sequence length="231" mass="25258">MTPERARTPWWALGLAVRVVLLALLLWGVLVAALRAFPADRPLEDFRAAAGAGRVTHVGYREQDGDVYRLTWAEGPLVWRQVQGLSAGDGPEIYSVERLHRDLGADRPGPAGPERDSDANGFFPDWPFDTSPSGIGWWVGAAWVAAFLIMIGSTPRLGNRWAWFWLFTAGQFGALLFLLLEPRPLWFGPEREPAPRKRWDGGTGCLLSIGLGFAAMAAAVVLGRLTGLLLG</sequence>
<evidence type="ECO:0000313" key="2">
    <source>
        <dbReference type="EMBL" id="GGK70815.1"/>
    </source>
</evidence>
<comment type="caution">
    <text evidence="2">The sequence shown here is derived from an EMBL/GenBank/DDBJ whole genome shotgun (WGS) entry which is preliminary data.</text>
</comment>
<reference evidence="2" key="2">
    <citation type="submission" date="2022-09" db="EMBL/GenBank/DDBJ databases">
        <authorList>
            <person name="Sun Q."/>
            <person name="Ohkuma M."/>
        </authorList>
    </citation>
    <scope>NUCLEOTIDE SEQUENCE</scope>
    <source>
        <strain evidence="2">JCM 3093</strain>
    </source>
</reference>
<accession>A0AA37F4U3</accession>
<keyword evidence="1" id="KW-0472">Membrane</keyword>
<keyword evidence="1" id="KW-0812">Transmembrane</keyword>
<protein>
    <submittedName>
        <fullName evidence="2">Uncharacterized protein</fullName>
    </submittedName>
</protein>
<feature type="transmembrane region" description="Helical" evidence="1">
    <location>
        <begin position="135"/>
        <end position="155"/>
    </location>
</feature>
<dbReference type="RefSeq" id="WP_191895524.1">
    <property type="nucleotide sequence ID" value="NZ_BMQD01000009.1"/>
</dbReference>
<gene>
    <name evidence="2" type="ORF">GCM10010126_32890</name>
</gene>
<dbReference type="EMBL" id="BMQD01000009">
    <property type="protein sequence ID" value="GGK70815.1"/>
    <property type="molecule type" value="Genomic_DNA"/>
</dbReference>
<keyword evidence="1" id="KW-1133">Transmembrane helix</keyword>
<reference evidence="2" key="1">
    <citation type="journal article" date="2014" name="Int. J. Syst. Evol. Microbiol.">
        <title>Complete genome sequence of Corynebacterium casei LMG S-19264T (=DSM 44701T), isolated from a smear-ripened cheese.</title>
        <authorList>
            <consortium name="US DOE Joint Genome Institute (JGI-PGF)"/>
            <person name="Walter F."/>
            <person name="Albersmeier A."/>
            <person name="Kalinowski J."/>
            <person name="Ruckert C."/>
        </authorList>
    </citation>
    <scope>NUCLEOTIDE SEQUENCE</scope>
    <source>
        <strain evidence="2">JCM 3093</strain>
    </source>
</reference>
<name>A0AA37F4U3_9ACTN</name>
<feature type="transmembrane region" description="Helical" evidence="1">
    <location>
        <begin position="201"/>
        <end position="222"/>
    </location>
</feature>
<dbReference type="Proteomes" id="UP000627984">
    <property type="component" value="Unassembled WGS sequence"/>
</dbReference>
<evidence type="ECO:0000313" key="3">
    <source>
        <dbReference type="Proteomes" id="UP000627984"/>
    </source>
</evidence>
<feature type="transmembrane region" description="Helical" evidence="1">
    <location>
        <begin position="12"/>
        <end position="37"/>
    </location>
</feature>
<evidence type="ECO:0000256" key="1">
    <source>
        <dbReference type="SAM" id="Phobius"/>
    </source>
</evidence>
<proteinExistence type="predicted"/>
<organism evidence="2 3">
    <name type="scientific">Planomonospora parontospora</name>
    <dbReference type="NCBI Taxonomy" id="58119"/>
    <lineage>
        <taxon>Bacteria</taxon>
        <taxon>Bacillati</taxon>
        <taxon>Actinomycetota</taxon>
        <taxon>Actinomycetes</taxon>
        <taxon>Streptosporangiales</taxon>
        <taxon>Streptosporangiaceae</taxon>
        <taxon>Planomonospora</taxon>
    </lineage>
</organism>
<dbReference type="AlphaFoldDB" id="A0AA37F4U3"/>